<name>A0AA38WBG6_9ASTR</name>
<organism evidence="3 4">
    <name type="scientific">Centaurea solstitialis</name>
    <name type="common">yellow star-thistle</name>
    <dbReference type="NCBI Taxonomy" id="347529"/>
    <lineage>
        <taxon>Eukaryota</taxon>
        <taxon>Viridiplantae</taxon>
        <taxon>Streptophyta</taxon>
        <taxon>Embryophyta</taxon>
        <taxon>Tracheophyta</taxon>
        <taxon>Spermatophyta</taxon>
        <taxon>Magnoliopsida</taxon>
        <taxon>eudicotyledons</taxon>
        <taxon>Gunneridae</taxon>
        <taxon>Pentapetalae</taxon>
        <taxon>asterids</taxon>
        <taxon>campanulids</taxon>
        <taxon>Asterales</taxon>
        <taxon>Asteraceae</taxon>
        <taxon>Carduoideae</taxon>
        <taxon>Cardueae</taxon>
        <taxon>Centaureinae</taxon>
        <taxon>Centaurea</taxon>
    </lineage>
</organism>
<feature type="compositionally biased region" description="Low complexity" evidence="2">
    <location>
        <begin position="244"/>
        <end position="259"/>
    </location>
</feature>
<evidence type="ECO:0008006" key="5">
    <source>
        <dbReference type="Google" id="ProtNLM"/>
    </source>
</evidence>
<keyword evidence="4" id="KW-1185">Reference proteome</keyword>
<evidence type="ECO:0000256" key="1">
    <source>
        <dbReference type="ARBA" id="ARBA00022821"/>
    </source>
</evidence>
<dbReference type="SUPFAM" id="SSF52058">
    <property type="entry name" value="L domain-like"/>
    <property type="match status" value="1"/>
</dbReference>
<accession>A0AA38WBG6</accession>
<evidence type="ECO:0000313" key="4">
    <source>
        <dbReference type="Proteomes" id="UP001172457"/>
    </source>
</evidence>
<comment type="caution">
    <text evidence="3">The sequence shown here is derived from an EMBL/GenBank/DDBJ whole genome shotgun (WGS) entry which is preliminary data.</text>
</comment>
<proteinExistence type="predicted"/>
<keyword evidence="1" id="KW-0611">Plant defense</keyword>
<dbReference type="GO" id="GO:0006952">
    <property type="term" value="P:defense response"/>
    <property type="evidence" value="ECO:0007669"/>
    <property type="project" value="UniProtKB-KW"/>
</dbReference>
<dbReference type="EMBL" id="JARYMX010000006">
    <property type="protein sequence ID" value="KAJ9544099.1"/>
    <property type="molecule type" value="Genomic_DNA"/>
</dbReference>
<gene>
    <name evidence="3" type="ORF">OSB04_023806</name>
</gene>
<protein>
    <recommendedName>
        <fullName evidence="5">Disease resistance protein</fullName>
    </recommendedName>
</protein>
<dbReference type="Gene3D" id="3.80.10.10">
    <property type="entry name" value="Ribonuclease Inhibitor"/>
    <property type="match status" value="2"/>
</dbReference>
<feature type="region of interest" description="Disordered" evidence="2">
    <location>
        <begin position="230"/>
        <end position="269"/>
    </location>
</feature>
<dbReference type="AlphaFoldDB" id="A0AA38WBG6"/>
<sequence length="291" mass="32245">MLLYLTKLHIMMCDNIESIPDNGFGFLPLFCLTYLVIECCNNLKSFPYVHFPSLASLEEVVIKDCPSIDYSFPCGLWPPNLRKLTIGCLNKPMSEWGIQNFSSSLVELDLFGMNSGVVSFAEAEDVRNTTSSSFLPPPSLTSLQIQGFEDLKSVSKCLQHLLSLEQLWILSCPKLRDLPQKLLPSLSYLGLGACQKLGKRCRSGTGKYWPFISQIPRLWFVDGRAAQPRISSSTIHQENEKPTETVGEGETATGEGKTTAGEEGKNCRTPLLHTAAVVDREETGATGKVRY</sequence>
<dbReference type="Proteomes" id="UP001172457">
    <property type="component" value="Chromosome 6"/>
</dbReference>
<evidence type="ECO:0000313" key="3">
    <source>
        <dbReference type="EMBL" id="KAJ9544099.1"/>
    </source>
</evidence>
<dbReference type="PANTHER" id="PTHR36766">
    <property type="entry name" value="PLANT BROAD-SPECTRUM MILDEW RESISTANCE PROTEIN RPW8"/>
    <property type="match status" value="1"/>
</dbReference>
<evidence type="ECO:0000256" key="2">
    <source>
        <dbReference type="SAM" id="MobiDB-lite"/>
    </source>
</evidence>
<reference evidence="3" key="1">
    <citation type="submission" date="2023-03" db="EMBL/GenBank/DDBJ databases">
        <title>Chromosome-scale reference genome and RAD-based genetic map of yellow starthistle (Centaurea solstitialis) reveal putative structural variation and QTLs associated with invader traits.</title>
        <authorList>
            <person name="Reatini B."/>
            <person name="Cang F.A."/>
            <person name="Jiang Q."/>
            <person name="Mckibben M.T.W."/>
            <person name="Barker M.S."/>
            <person name="Rieseberg L.H."/>
            <person name="Dlugosch K.M."/>
        </authorList>
    </citation>
    <scope>NUCLEOTIDE SEQUENCE</scope>
    <source>
        <strain evidence="3">CAN-66</strain>
        <tissue evidence="3">Leaf</tissue>
    </source>
</reference>
<dbReference type="PANTHER" id="PTHR36766:SF61">
    <property type="entry name" value="NB-ARC DOMAIN DISEASE RESISTANCE PROTEIN"/>
    <property type="match status" value="1"/>
</dbReference>
<dbReference type="InterPro" id="IPR032675">
    <property type="entry name" value="LRR_dom_sf"/>
</dbReference>